<feature type="signal peptide" evidence="1">
    <location>
        <begin position="1"/>
        <end position="16"/>
    </location>
</feature>
<dbReference type="Proteomes" id="UP000799421">
    <property type="component" value="Unassembled WGS sequence"/>
</dbReference>
<accession>A0A6A7BYM0</accession>
<keyword evidence="1" id="KW-0732">Signal</keyword>
<organism evidence="2 3">
    <name type="scientific">Piedraia hortae CBS 480.64</name>
    <dbReference type="NCBI Taxonomy" id="1314780"/>
    <lineage>
        <taxon>Eukaryota</taxon>
        <taxon>Fungi</taxon>
        <taxon>Dikarya</taxon>
        <taxon>Ascomycota</taxon>
        <taxon>Pezizomycotina</taxon>
        <taxon>Dothideomycetes</taxon>
        <taxon>Dothideomycetidae</taxon>
        <taxon>Capnodiales</taxon>
        <taxon>Piedraiaceae</taxon>
        <taxon>Piedraia</taxon>
    </lineage>
</organism>
<gene>
    <name evidence="2" type="ORF">K470DRAFT_295053</name>
</gene>
<protein>
    <submittedName>
        <fullName evidence="2">Uncharacterized protein</fullName>
    </submittedName>
</protein>
<reference evidence="2" key="1">
    <citation type="journal article" date="2020" name="Stud. Mycol.">
        <title>101 Dothideomycetes genomes: a test case for predicting lifestyles and emergence of pathogens.</title>
        <authorList>
            <person name="Haridas S."/>
            <person name="Albert R."/>
            <person name="Binder M."/>
            <person name="Bloem J."/>
            <person name="Labutti K."/>
            <person name="Salamov A."/>
            <person name="Andreopoulos B."/>
            <person name="Baker S."/>
            <person name="Barry K."/>
            <person name="Bills G."/>
            <person name="Bluhm B."/>
            <person name="Cannon C."/>
            <person name="Castanera R."/>
            <person name="Culley D."/>
            <person name="Daum C."/>
            <person name="Ezra D."/>
            <person name="Gonzalez J."/>
            <person name="Henrissat B."/>
            <person name="Kuo A."/>
            <person name="Liang C."/>
            <person name="Lipzen A."/>
            <person name="Lutzoni F."/>
            <person name="Magnuson J."/>
            <person name="Mondo S."/>
            <person name="Nolan M."/>
            <person name="Ohm R."/>
            <person name="Pangilinan J."/>
            <person name="Park H.-J."/>
            <person name="Ramirez L."/>
            <person name="Alfaro M."/>
            <person name="Sun H."/>
            <person name="Tritt A."/>
            <person name="Yoshinaga Y."/>
            <person name="Zwiers L.-H."/>
            <person name="Turgeon B."/>
            <person name="Goodwin S."/>
            <person name="Spatafora J."/>
            <person name="Crous P."/>
            <person name="Grigoriev I."/>
        </authorList>
    </citation>
    <scope>NUCLEOTIDE SEQUENCE</scope>
    <source>
        <strain evidence="2">CBS 480.64</strain>
    </source>
</reference>
<keyword evidence="3" id="KW-1185">Reference proteome</keyword>
<evidence type="ECO:0000313" key="2">
    <source>
        <dbReference type="EMBL" id="KAF2860314.1"/>
    </source>
</evidence>
<sequence length="279" mass="31895">MFKILIYTLFTAIAVAVPLRLAPEVVGRAPLTLNISAADPSAGHLKRRHANDLLAQCMHDRSLKLRRIEHSQDFDDFVERAVESHIAPLMAMTKKFDKTRERTDYLQELTQWISKAEEVFADIVARTKDGIVAISEMQYAGEKLVAQNIERIWGNKPQDYCQKLLDLYLTVPKLEPIYRELINRLTPLPSRASQQLTFYLDDIAVAHKMPENLKGINKRLSKDFRADIMRPRKSARTILKHVDKTIKMIAATTDRATYADAVAGKRNLKDLKKDPFKSP</sequence>
<dbReference type="EMBL" id="MU005983">
    <property type="protein sequence ID" value="KAF2860314.1"/>
    <property type="molecule type" value="Genomic_DNA"/>
</dbReference>
<evidence type="ECO:0000313" key="3">
    <source>
        <dbReference type="Proteomes" id="UP000799421"/>
    </source>
</evidence>
<dbReference type="AlphaFoldDB" id="A0A6A7BYM0"/>
<proteinExistence type="predicted"/>
<evidence type="ECO:0000256" key="1">
    <source>
        <dbReference type="SAM" id="SignalP"/>
    </source>
</evidence>
<feature type="chain" id="PRO_5025637170" evidence="1">
    <location>
        <begin position="17"/>
        <end position="279"/>
    </location>
</feature>
<name>A0A6A7BYM0_9PEZI</name>